<evidence type="ECO:0000256" key="4">
    <source>
        <dbReference type="RuleBase" id="RU362121"/>
    </source>
</evidence>
<dbReference type="SUPFAM" id="SSF55856">
    <property type="entry name" value="Cytochrome b5-like heme/steroid binding domain"/>
    <property type="match status" value="1"/>
</dbReference>
<evidence type="ECO:0000256" key="3">
    <source>
        <dbReference type="ARBA" id="ARBA00023004"/>
    </source>
</evidence>
<protein>
    <recommendedName>
        <fullName evidence="5">Cytochrome b5 heme-binding domain-containing protein</fullName>
    </recommendedName>
</protein>
<dbReference type="PANTHER" id="PTHR46237:SF1">
    <property type="entry name" value="CYTOCHROME B5 REDUCTASE 4"/>
    <property type="match status" value="1"/>
</dbReference>
<dbReference type="InterPro" id="IPR051872">
    <property type="entry name" value="Cytochrome_b5/Flavoprotein_Rdt"/>
</dbReference>
<dbReference type="GO" id="GO:0046872">
    <property type="term" value="F:metal ion binding"/>
    <property type="evidence" value="ECO:0007669"/>
    <property type="project" value="UniProtKB-UniRule"/>
</dbReference>
<dbReference type="GO" id="GO:0020037">
    <property type="term" value="F:heme binding"/>
    <property type="evidence" value="ECO:0007669"/>
    <property type="project" value="UniProtKB-UniRule"/>
</dbReference>
<proteinExistence type="inferred from homology"/>
<dbReference type="Gene3D" id="3.10.120.10">
    <property type="entry name" value="Cytochrome b5-like heme/steroid binding domain"/>
    <property type="match status" value="1"/>
</dbReference>
<dbReference type="FunFam" id="3.10.120.10:FF:000001">
    <property type="entry name" value="Cytochrome b5 reductase 4"/>
    <property type="match status" value="1"/>
</dbReference>
<name>A0AAD5UD36_9FUNG</name>
<dbReference type="GO" id="GO:0004128">
    <property type="term" value="F:cytochrome-b5 reductase activity, acting on NAD(P)H"/>
    <property type="evidence" value="ECO:0007669"/>
    <property type="project" value="TreeGrafter"/>
</dbReference>
<dbReference type="InterPro" id="IPR018506">
    <property type="entry name" value="Cyt_B5_heme-BS"/>
</dbReference>
<evidence type="ECO:0000256" key="1">
    <source>
        <dbReference type="ARBA" id="ARBA00022617"/>
    </source>
</evidence>
<keyword evidence="7" id="KW-1185">Reference proteome</keyword>
<keyword evidence="2 4" id="KW-0479">Metal-binding</keyword>
<evidence type="ECO:0000259" key="5">
    <source>
        <dbReference type="PROSITE" id="PS50255"/>
    </source>
</evidence>
<evidence type="ECO:0000313" key="6">
    <source>
        <dbReference type="EMBL" id="KAJ3254668.1"/>
    </source>
</evidence>
<gene>
    <name evidence="6" type="ORF">HK103_007007</name>
</gene>
<dbReference type="PROSITE" id="PS00191">
    <property type="entry name" value="CYTOCHROME_B5_1"/>
    <property type="match status" value="1"/>
</dbReference>
<evidence type="ECO:0000256" key="2">
    <source>
        <dbReference type="ARBA" id="ARBA00022723"/>
    </source>
</evidence>
<dbReference type="Pfam" id="PF00173">
    <property type="entry name" value="Cyt-b5"/>
    <property type="match status" value="1"/>
</dbReference>
<dbReference type="Proteomes" id="UP001210925">
    <property type="component" value="Unassembled WGS sequence"/>
</dbReference>
<sequence>MFNYLKQIIAGEETTESQSTTPTEAVISAPEIVEPQTGNAEIPTANTNIEKQDSIPDITIEGDAMGPPKPGVPKKKNDINAFPMLNGPQRAATGNPRKIPLQPNHSPLDWAKLKASGADLRGGQVQLKRYRDSDLALHNKKDDLWMAYQGKVYNVTPYVAFHPGGVPQLMRGAGKDATELIHKIHPWVNIDMMLDKCMIGYYVKDGL</sequence>
<dbReference type="PANTHER" id="PTHR46237">
    <property type="entry name" value="CYTOCHROME B5 REDUCTASE 4 FAMILY MEMBER"/>
    <property type="match status" value="1"/>
</dbReference>
<evidence type="ECO:0000313" key="7">
    <source>
        <dbReference type="Proteomes" id="UP001210925"/>
    </source>
</evidence>
<keyword evidence="1 4" id="KW-0349">Heme</keyword>
<dbReference type="PROSITE" id="PS50255">
    <property type="entry name" value="CYTOCHROME_B5_2"/>
    <property type="match status" value="1"/>
</dbReference>
<reference evidence="6" key="1">
    <citation type="submission" date="2020-05" db="EMBL/GenBank/DDBJ databases">
        <title>Phylogenomic resolution of chytrid fungi.</title>
        <authorList>
            <person name="Stajich J.E."/>
            <person name="Amses K."/>
            <person name="Simmons R."/>
            <person name="Seto K."/>
            <person name="Myers J."/>
            <person name="Bonds A."/>
            <person name="Quandt C.A."/>
            <person name="Barry K."/>
            <person name="Liu P."/>
            <person name="Grigoriev I."/>
            <person name="Longcore J.E."/>
            <person name="James T.Y."/>
        </authorList>
    </citation>
    <scope>NUCLEOTIDE SEQUENCE</scope>
    <source>
        <strain evidence="6">PLAUS21</strain>
    </source>
</reference>
<dbReference type="EMBL" id="JADGKB010000080">
    <property type="protein sequence ID" value="KAJ3254668.1"/>
    <property type="molecule type" value="Genomic_DNA"/>
</dbReference>
<dbReference type="InterPro" id="IPR001199">
    <property type="entry name" value="Cyt_B5-like_heme/steroid-bd"/>
</dbReference>
<dbReference type="AlphaFoldDB" id="A0AAD5UD36"/>
<feature type="domain" description="Cytochrome b5 heme-binding" evidence="5">
    <location>
        <begin position="127"/>
        <end position="203"/>
    </location>
</feature>
<organism evidence="6 7">
    <name type="scientific">Boothiomyces macroporosus</name>
    <dbReference type="NCBI Taxonomy" id="261099"/>
    <lineage>
        <taxon>Eukaryota</taxon>
        <taxon>Fungi</taxon>
        <taxon>Fungi incertae sedis</taxon>
        <taxon>Chytridiomycota</taxon>
        <taxon>Chytridiomycota incertae sedis</taxon>
        <taxon>Chytridiomycetes</taxon>
        <taxon>Rhizophydiales</taxon>
        <taxon>Terramycetaceae</taxon>
        <taxon>Boothiomyces</taxon>
    </lineage>
</organism>
<dbReference type="SMART" id="SM01117">
    <property type="entry name" value="Cyt-b5"/>
    <property type="match status" value="1"/>
</dbReference>
<dbReference type="InterPro" id="IPR036400">
    <property type="entry name" value="Cyt_B5-like_heme/steroid_sf"/>
</dbReference>
<accession>A0AAD5UD36</accession>
<comment type="caution">
    <text evidence="6">The sequence shown here is derived from an EMBL/GenBank/DDBJ whole genome shotgun (WGS) entry which is preliminary data.</text>
</comment>
<keyword evidence="3 4" id="KW-0408">Iron</keyword>
<comment type="similarity">
    <text evidence="4">Belongs to the cytochrome b5 family.</text>
</comment>
<dbReference type="GO" id="GO:0005737">
    <property type="term" value="C:cytoplasm"/>
    <property type="evidence" value="ECO:0007669"/>
    <property type="project" value="TreeGrafter"/>
</dbReference>